<dbReference type="InterPro" id="IPR037231">
    <property type="entry name" value="NAP-like_sf"/>
</dbReference>
<dbReference type="SUPFAM" id="SSF143113">
    <property type="entry name" value="NAP-like"/>
    <property type="match status" value="1"/>
</dbReference>
<keyword evidence="6" id="KW-1185">Reference proteome</keyword>
<dbReference type="InterPro" id="IPR002164">
    <property type="entry name" value="NAP_family"/>
</dbReference>
<keyword evidence="3" id="KW-0175">Coiled coil</keyword>
<dbReference type="Gene3D" id="1.20.5.1500">
    <property type="match status" value="1"/>
</dbReference>
<reference evidence="5 6" key="1">
    <citation type="submission" date="2023-04" db="EMBL/GenBank/DDBJ databases">
        <title>Genome of Basidiobolus ranarum AG-B5.</title>
        <authorList>
            <person name="Stajich J.E."/>
            <person name="Carter-House D."/>
            <person name="Gryganskyi A."/>
        </authorList>
    </citation>
    <scope>NUCLEOTIDE SEQUENCE [LARGE SCALE GENOMIC DNA]</scope>
    <source>
        <strain evidence="5 6">AG-B5</strain>
    </source>
</reference>
<protein>
    <recommendedName>
        <fullName evidence="7">Nucleosome assembly protein</fullName>
    </recommendedName>
</protein>
<dbReference type="Pfam" id="PF00956">
    <property type="entry name" value="NAP"/>
    <property type="match status" value="1"/>
</dbReference>
<name>A0ABR2WYP8_9FUNG</name>
<organism evidence="5 6">
    <name type="scientific">Basidiobolus ranarum</name>
    <dbReference type="NCBI Taxonomy" id="34480"/>
    <lineage>
        <taxon>Eukaryota</taxon>
        <taxon>Fungi</taxon>
        <taxon>Fungi incertae sedis</taxon>
        <taxon>Zoopagomycota</taxon>
        <taxon>Entomophthoromycotina</taxon>
        <taxon>Basidiobolomycetes</taxon>
        <taxon>Basidiobolales</taxon>
        <taxon>Basidiobolaceae</taxon>
        <taxon>Basidiobolus</taxon>
    </lineage>
</organism>
<evidence type="ECO:0000313" key="5">
    <source>
        <dbReference type="EMBL" id="KAK9766614.1"/>
    </source>
</evidence>
<gene>
    <name evidence="5" type="ORF">K7432_004181</name>
</gene>
<proteinExistence type="inferred from homology"/>
<sequence>MSAPISIKNGLEAIESDPKLKEAWSKVLEVEQQLENIEEQMLEESAKLAAKYEKIKAPVYEKRQGIITSIPKFWATALSNHPILGSLLEEGDMEVLNHLTDITIERDEDVANSHKVIMTFDENPFFTNTQLIKEFTVDKDSAQVKNHPIEWKEGNNLTHNGESELDSFFNWFSEEGAELGELIANELFPNAFSYYQGGDSDDDEEVGEMDFEDDDEDLEEENPPQKKQKI</sequence>
<dbReference type="EMBL" id="JASJQH010000140">
    <property type="protein sequence ID" value="KAK9766614.1"/>
    <property type="molecule type" value="Genomic_DNA"/>
</dbReference>
<feature type="compositionally biased region" description="Acidic residues" evidence="4">
    <location>
        <begin position="199"/>
        <end position="222"/>
    </location>
</feature>
<comment type="similarity">
    <text evidence="1 2">Belongs to the nucleosome assembly protein (NAP) family.</text>
</comment>
<evidence type="ECO:0000256" key="2">
    <source>
        <dbReference type="RuleBase" id="RU003876"/>
    </source>
</evidence>
<evidence type="ECO:0000256" key="4">
    <source>
        <dbReference type="SAM" id="MobiDB-lite"/>
    </source>
</evidence>
<feature type="region of interest" description="Disordered" evidence="4">
    <location>
        <begin position="194"/>
        <end position="230"/>
    </location>
</feature>
<evidence type="ECO:0000256" key="1">
    <source>
        <dbReference type="ARBA" id="ARBA00009947"/>
    </source>
</evidence>
<comment type="caution">
    <text evidence="5">The sequence shown here is derived from an EMBL/GenBank/DDBJ whole genome shotgun (WGS) entry which is preliminary data.</text>
</comment>
<dbReference type="Proteomes" id="UP001479436">
    <property type="component" value="Unassembled WGS sequence"/>
</dbReference>
<evidence type="ECO:0000256" key="3">
    <source>
        <dbReference type="SAM" id="Coils"/>
    </source>
</evidence>
<dbReference type="Gene3D" id="3.30.1120.90">
    <property type="entry name" value="Nucleosome assembly protein"/>
    <property type="match status" value="1"/>
</dbReference>
<dbReference type="PANTHER" id="PTHR11875">
    <property type="entry name" value="TESTIS-SPECIFIC Y-ENCODED PROTEIN"/>
    <property type="match status" value="1"/>
</dbReference>
<evidence type="ECO:0008006" key="7">
    <source>
        <dbReference type="Google" id="ProtNLM"/>
    </source>
</evidence>
<evidence type="ECO:0000313" key="6">
    <source>
        <dbReference type="Proteomes" id="UP001479436"/>
    </source>
</evidence>
<feature type="coiled-coil region" evidence="3">
    <location>
        <begin position="20"/>
        <end position="54"/>
    </location>
</feature>
<accession>A0ABR2WYP8</accession>